<evidence type="ECO:0008006" key="3">
    <source>
        <dbReference type="Google" id="ProtNLM"/>
    </source>
</evidence>
<comment type="caution">
    <text evidence="1">The sequence shown here is derived from an EMBL/GenBank/DDBJ whole genome shotgun (WGS) entry which is preliminary data.</text>
</comment>
<dbReference type="OrthoDB" id="446723at2759"/>
<dbReference type="EMBL" id="BDSP01000153">
    <property type="protein sequence ID" value="GAX20996.1"/>
    <property type="molecule type" value="Genomic_DNA"/>
</dbReference>
<dbReference type="PANTHER" id="PTHR12277:SF81">
    <property type="entry name" value="PROTEIN ABHD13"/>
    <property type="match status" value="1"/>
</dbReference>
<dbReference type="AlphaFoldDB" id="A0A1Z5K465"/>
<organism evidence="1 2">
    <name type="scientific">Fistulifera solaris</name>
    <name type="common">Oleaginous diatom</name>
    <dbReference type="NCBI Taxonomy" id="1519565"/>
    <lineage>
        <taxon>Eukaryota</taxon>
        <taxon>Sar</taxon>
        <taxon>Stramenopiles</taxon>
        <taxon>Ochrophyta</taxon>
        <taxon>Bacillariophyta</taxon>
        <taxon>Bacillariophyceae</taxon>
        <taxon>Bacillariophycidae</taxon>
        <taxon>Naviculales</taxon>
        <taxon>Naviculaceae</taxon>
        <taxon>Fistulifera</taxon>
    </lineage>
</organism>
<dbReference type="Gene3D" id="3.40.50.1820">
    <property type="entry name" value="alpha/beta hydrolase"/>
    <property type="match status" value="1"/>
</dbReference>
<dbReference type="InParanoid" id="A0A1Z5K465"/>
<evidence type="ECO:0000313" key="1">
    <source>
        <dbReference type="EMBL" id="GAX20996.1"/>
    </source>
</evidence>
<dbReference type="InterPro" id="IPR029058">
    <property type="entry name" value="AB_hydrolase_fold"/>
</dbReference>
<dbReference type="SUPFAM" id="SSF53474">
    <property type="entry name" value="alpha/beta-Hydrolases"/>
    <property type="match status" value="1"/>
</dbReference>
<dbReference type="PANTHER" id="PTHR12277">
    <property type="entry name" value="ALPHA/BETA HYDROLASE DOMAIN-CONTAINING PROTEIN"/>
    <property type="match status" value="1"/>
</dbReference>
<dbReference type="Proteomes" id="UP000198406">
    <property type="component" value="Unassembled WGS sequence"/>
</dbReference>
<keyword evidence="2" id="KW-1185">Reference proteome</keyword>
<proteinExistence type="predicted"/>
<reference evidence="1 2" key="1">
    <citation type="journal article" date="2015" name="Plant Cell">
        <title>Oil accumulation by the oleaginous diatom Fistulifera solaris as revealed by the genome and transcriptome.</title>
        <authorList>
            <person name="Tanaka T."/>
            <person name="Maeda Y."/>
            <person name="Veluchamy A."/>
            <person name="Tanaka M."/>
            <person name="Abida H."/>
            <person name="Marechal E."/>
            <person name="Bowler C."/>
            <person name="Muto M."/>
            <person name="Sunaga Y."/>
            <person name="Tanaka M."/>
            <person name="Yoshino T."/>
            <person name="Taniguchi T."/>
            <person name="Fukuda Y."/>
            <person name="Nemoto M."/>
            <person name="Matsumoto M."/>
            <person name="Wong P.S."/>
            <person name="Aburatani S."/>
            <person name="Fujibuchi W."/>
        </authorList>
    </citation>
    <scope>NUCLEOTIDE SEQUENCE [LARGE SCALE GENOMIC DNA]</scope>
    <source>
        <strain evidence="1 2">JPCC DA0580</strain>
    </source>
</reference>
<accession>A0A1Z5K465</accession>
<protein>
    <recommendedName>
        <fullName evidence="3">Serine aminopeptidase S33 domain-containing protein</fullName>
    </recommendedName>
</protein>
<gene>
    <name evidence="1" type="ORF">FisN_1Lh337</name>
</gene>
<dbReference type="FunCoup" id="A0A1Z5K465">
    <property type="interactions" value="72"/>
</dbReference>
<name>A0A1Z5K465_FISSO</name>
<sequence length="222" mass="24650">MLQVNLFAYDYSGYGMGMKHGPPSEEHCYADIEAAYDYLRNTLGIPAQNIVLYGRSLGSGPSCHLAAQTAMKSKEDAEYGSNDGPVGGLILHAPFLSVYRVVVDTGCTLYGDKFPNLDVIPMVNSPTLLIHGTSDQIVPFHHSERLFDALPKSCQARPLYIEGMSHNNVHAQVRPMFVDRVIEYLEDNVWDNVVSRTQIARKPSTASTRSSTRRWEIIADSN</sequence>
<evidence type="ECO:0000313" key="2">
    <source>
        <dbReference type="Proteomes" id="UP000198406"/>
    </source>
</evidence>